<proteinExistence type="predicted"/>
<reference evidence="3" key="1">
    <citation type="journal article" date="2019" name="Int. J. Syst. Evol. Microbiol.">
        <title>The Global Catalogue of Microorganisms (GCM) 10K type strain sequencing project: providing services to taxonomists for standard genome sequencing and annotation.</title>
        <authorList>
            <consortium name="The Broad Institute Genomics Platform"/>
            <consortium name="The Broad Institute Genome Sequencing Center for Infectious Disease"/>
            <person name="Wu L."/>
            <person name="Ma J."/>
        </authorList>
    </citation>
    <scope>NUCLEOTIDE SEQUENCE [LARGE SCALE GENOMIC DNA]</scope>
    <source>
        <strain evidence="3">CGMCC 1.15399</strain>
    </source>
</reference>
<dbReference type="RefSeq" id="WP_219532474.1">
    <property type="nucleotide sequence ID" value="NZ_JAHKRM010000014.1"/>
</dbReference>
<gene>
    <name evidence="2" type="ORF">ACFSJ0_59400</name>
</gene>
<protein>
    <submittedName>
        <fullName evidence="2">Uncharacterized protein</fullName>
    </submittedName>
</protein>
<feature type="transmembrane region" description="Helical" evidence="1">
    <location>
        <begin position="12"/>
        <end position="34"/>
    </location>
</feature>
<evidence type="ECO:0000313" key="3">
    <source>
        <dbReference type="Proteomes" id="UP001597097"/>
    </source>
</evidence>
<accession>A0ABW4GW89</accession>
<keyword evidence="1" id="KW-0812">Transmembrane</keyword>
<dbReference type="EMBL" id="JBHUCM010000072">
    <property type="protein sequence ID" value="MFD1547103.1"/>
    <property type="molecule type" value="Genomic_DNA"/>
</dbReference>
<comment type="caution">
    <text evidence="2">The sequence shown here is derived from an EMBL/GenBank/DDBJ whole genome shotgun (WGS) entry which is preliminary data.</text>
</comment>
<organism evidence="2 3">
    <name type="scientific">Nonomuraea guangzhouensis</name>
    <dbReference type="NCBI Taxonomy" id="1291555"/>
    <lineage>
        <taxon>Bacteria</taxon>
        <taxon>Bacillati</taxon>
        <taxon>Actinomycetota</taxon>
        <taxon>Actinomycetes</taxon>
        <taxon>Streptosporangiales</taxon>
        <taxon>Streptosporangiaceae</taxon>
        <taxon>Nonomuraea</taxon>
    </lineage>
</organism>
<evidence type="ECO:0000256" key="1">
    <source>
        <dbReference type="SAM" id="Phobius"/>
    </source>
</evidence>
<keyword evidence="1" id="KW-0472">Membrane</keyword>
<sequence>MTIDWGDAPAWVAIVLSFLFSLAAFIISLLGLKWQKNGALAAMRSANADERAKALAELALRLQLESAPRSQVEREQERHVLWELERRKDRFLLRNTGTAIATGVTVSGKGVEQVATQLPEDAAVRPGESVSFMMAGSLAHAVPDQIKVSWDGHPEPVMLPVPPR</sequence>
<dbReference type="Proteomes" id="UP001597097">
    <property type="component" value="Unassembled WGS sequence"/>
</dbReference>
<evidence type="ECO:0000313" key="2">
    <source>
        <dbReference type="EMBL" id="MFD1547103.1"/>
    </source>
</evidence>
<keyword evidence="1" id="KW-1133">Transmembrane helix</keyword>
<keyword evidence="3" id="KW-1185">Reference proteome</keyword>
<name>A0ABW4GW89_9ACTN</name>